<dbReference type="PROSITE" id="PS50082">
    <property type="entry name" value="WD_REPEATS_2"/>
    <property type="match status" value="2"/>
</dbReference>
<dbReference type="PANTHER" id="PTHR14588">
    <property type="entry name" value="DDB1- AND CUL4-ASSOCIATED FACTOR 10"/>
    <property type="match status" value="1"/>
</dbReference>
<evidence type="ECO:0000256" key="2">
    <source>
        <dbReference type="ARBA" id="ARBA00022574"/>
    </source>
</evidence>
<feature type="region of interest" description="Disordered" evidence="5">
    <location>
        <begin position="271"/>
        <end position="377"/>
    </location>
</feature>
<dbReference type="PANTHER" id="PTHR14588:SF2">
    <property type="entry name" value="DDB1- AND CUL4-ASSOCIATED FACTOR 10"/>
    <property type="match status" value="1"/>
</dbReference>
<feature type="repeat" description="WD" evidence="4">
    <location>
        <begin position="108"/>
        <end position="143"/>
    </location>
</feature>
<feature type="compositionally biased region" description="Pro residues" evidence="5">
    <location>
        <begin position="304"/>
        <end position="316"/>
    </location>
</feature>
<protein>
    <submittedName>
        <fullName evidence="6">DDB1-and CUL4-associated factor 10</fullName>
    </submittedName>
</protein>
<dbReference type="InterPro" id="IPR001680">
    <property type="entry name" value="WD40_rpt"/>
</dbReference>
<dbReference type="PROSITE" id="PS50294">
    <property type="entry name" value="WD_REPEATS_REGION"/>
    <property type="match status" value="1"/>
</dbReference>
<dbReference type="InterPro" id="IPR036322">
    <property type="entry name" value="WD40_repeat_dom_sf"/>
</dbReference>
<accession>A0A6A4WKL2</accession>
<keyword evidence="3" id="KW-0677">Repeat</keyword>
<evidence type="ECO:0000256" key="1">
    <source>
        <dbReference type="ARBA" id="ARBA00005903"/>
    </source>
</evidence>
<dbReference type="Pfam" id="PF00400">
    <property type="entry name" value="WD40"/>
    <property type="match status" value="2"/>
</dbReference>
<dbReference type="SUPFAM" id="SSF50978">
    <property type="entry name" value="WD40 repeat-like"/>
    <property type="match status" value="1"/>
</dbReference>
<keyword evidence="7" id="KW-1185">Reference proteome</keyword>
<feature type="repeat" description="WD" evidence="4">
    <location>
        <begin position="66"/>
        <end position="100"/>
    </location>
</feature>
<evidence type="ECO:0000313" key="7">
    <source>
        <dbReference type="Proteomes" id="UP000440578"/>
    </source>
</evidence>
<organism evidence="6 7">
    <name type="scientific">Amphibalanus amphitrite</name>
    <name type="common">Striped barnacle</name>
    <name type="synonym">Balanus amphitrite</name>
    <dbReference type="NCBI Taxonomy" id="1232801"/>
    <lineage>
        <taxon>Eukaryota</taxon>
        <taxon>Metazoa</taxon>
        <taxon>Ecdysozoa</taxon>
        <taxon>Arthropoda</taxon>
        <taxon>Crustacea</taxon>
        <taxon>Multicrustacea</taxon>
        <taxon>Cirripedia</taxon>
        <taxon>Thoracica</taxon>
        <taxon>Thoracicalcarea</taxon>
        <taxon>Balanomorpha</taxon>
        <taxon>Balanoidea</taxon>
        <taxon>Balanidae</taxon>
        <taxon>Amphibalaninae</taxon>
        <taxon>Amphibalanus</taxon>
    </lineage>
</organism>
<gene>
    <name evidence="6" type="ORF">FJT64_020775</name>
</gene>
<evidence type="ECO:0000256" key="3">
    <source>
        <dbReference type="ARBA" id="ARBA00022737"/>
    </source>
</evidence>
<dbReference type="Gene3D" id="2.130.10.10">
    <property type="entry name" value="YVTN repeat-like/Quinoprotein amine dehydrogenase"/>
    <property type="match status" value="1"/>
</dbReference>
<dbReference type="AlphaFoldDB" id="A0A6A4WKL2"/>
<name>A0A6A4WKL2_AMPAM</name>
<keyword evidence="2 4" id="KW-0853">WD repeat</keyword>
<dbReference type="PROSITE" id="PS00678">
    <property type="entry name" value="WD_REPEATS_1"/>
    <property type="match status" value="1"/>
</dbReference>
<evidence type="ECO:0000256" key="4">
    <source>
        <dbReference type="PROSITE-ProRule" id="PRU00221"/>
    </source>
</evidence>
<dbReference type="InterPro" id="IPR019775">
    <property type="entry name" value="WD40_repeat_CS"/>
</dbReference>
<feature type="compositionally biased region" description="Basic and acidic residues" evidence="5">
    <location>
        <begin position="280"/>
        <end position="290"/>
    </location>
</feature>
<evidence type="ECO:0000313" key="6">
    <source>
        <dbReference type="EMBL" id="KAF0307946.1"/>
    </source>
</evidence>
<comment type="similarity">
    <text evidence="1">Belongs to the WD repeat DCAF10 family.</text>
</comment>
<dbReference type="SMART" id="SM00320">
    <property type="entry name" value="WD40"/>
    <property type="match status" value="4"/>
</dbReference>
<proteinExistence type="inferred from homology"/>
<comment type="caution">
    <text evidence="6">The sequence shown here is derived from an EMBL/GenBank/DDBJ whole genome shotgun (WGS) entry which is preliminary data.</text>
</comment>
<dbReference type="GO" id="GO:0080008">
    <property type="term" value="C:Cul4-RING E3 ubiquitin ligase complex"/>
    <property type="evidence" value="ECO:0007669"/>
    <property type="project" value="TreeGrafter"/>
</dbReference>
<reference evidence="6 7" key="1">
    <citation type="submission" date="2019-07" db="EMBL/GenBank/DDBJ databases">
        <title>Draft genome assembly of a fouling barnacle, Amphibalanus amphitrite (Darwin, 1854): The first reference genome for Thecostraca.</title>
        <authorList>
            <person name="Kim W."/>
        </authorList>
    </citation>
    <scope>NUCLEOTIDE SEQUENCE [LARGE SCALE GENOMIC DNA]</scope>
    <source>
        <strain evidence="6">SNU_AA5</strain>
        <tissue evidence="6">Soma without cirri and trophi</tissue>
    </source>
</reference>
<sequence length="593" mass="66518">MPKFPRATGRVTLYPYDRQYGWRPTLGDQDAISSRLYSRKVLVAACERRCVLLFDTLTRRNVHTVEEAHQGYVNCVKFLDCRMFASCSDDKTVAIWDVRNLRQKVHCLEAHSNWVKNIEYLPHKSLLVTSGFDGSIYTWNLNNVGGSEQRTQNTRVLHTNGLMRTSLTPDFSKLVICTNNGYLMVVHDVDFDTMQEDLRGFKPSLYKLMQISKTPFPAAARYTHLFDTSRRRNRIEFITDFPEGNEAEMIASLAMHPLGWCVASRNTSSEEASEWTCVHDIQDERLRPGDEDADPDSSGDPPEPELPPPPPPPPPEQLADDERSRRPAASSPDPLRELQDISQSTGSLFTIRVNGRRPDGEAEPEEPGAGDTARRRPLMQIRFNATLRHGAGEPSLIHELAGRSIELRAPSADVVEALEIIREHRRRQRALERGESPDVGGDAQGPFIIRAGPSRHGGGADSVFLIGSQARARERYRQVDLSHQIAQNRPRLTRYIEEPNLRLTHGFIKELCFSADGRLLCSPFGHGVRLLAFSETGQELSTCWAPPARPLHELAATSSHKRAVVTAKFSPCECLLVTGCLGGSVVWHQPRLV</sequence>
<dbReference type="Proteomes" id="UP000440578">
    <property type="component" value="Unassembled WGS sequence"/>
</dbReference>
<evidence type="ECO:0000256" key="5">
    <source>
        <dbReference type="SAM" id="MobiDB-lite"/>
    </source>
</evidence>
<dbReference type="InterPro" id="IPR015943">
    <property type="entry name" value="WD40/YVTN_repeat-like_dom_sf"/>
</dbReference>
<dbReference type="EMBL" id="VIIS01000526">
    <property type="protein sequence ID" value="KAF0307946.1"/>
    <property type="molecule type" value="Genomic_DNA"/>
</dbReference>
<dbReference type="InterPro" id="IPR039085">
    <property type="entry name" value="DCA10"/>
</dbReference>
<dbReference type="OrthoDB" id="20669at2759"/>